<sequence length="54" mass="5890">MYIVQKKVPKWSTRWVCLQTLSFACLVISVAAAVGSIAGVVSDLKVYRPFKSGS</sequence>
<dbReference type="EMBL" id="JADCNL010000005">
    <property type="protein sequence ID" value="KAG0480546.1"/>
    <property type="molecule type" value="Genomic_DNA"/>
</dbReference>
<accession>A0A835QVM5</accession>
<reference evidence="2 3" key="1">
    <citation type="journal article" date="2020" name="Nat. Food">
        <title>A phased Vanilla planifolia genome enables genetic improvement of flavour and production.</title>
        <authorList>
            <person name="Hasing T."/>
            <person name="Tang H."/>
            <person name="Brym M."/>
            <person name="Khazi F."/>
            <person name="Huang T."/>
            <person name="Chambers A.H."/>
        </authorList>
    </citation>
    <scope>NUCLEOTIDE SEQUENCE [LARGE SCALE GENOMIC DNA]</scope>
    <source>
        <tissue evidence="2">Leaf</tissue>
    </source>
</reference>
<keyword evidence="3" id="KW-1185">Reference proteome</keyword>
<evidence type="ECO:0000313" key="2">
    <source>
        <dbReference type="EMBL" id="KAG0480546.1"/>
    </source>
</evidence>
<dbReference type="PROSITE" id="PS51257">
    <property type="entry name" value="PROKAR_LIPOPROTEIN"/>
    <property type="match status" value="1"/>
</dbReference>
<dbReference type="OrthoDB" id="428480at2759"/>
<organism evidence="2 3">
    <name type="scientific">Vanilla planifolia</name>
    <name type="common">Vanilla</name>
    <dbReference type="NCBI Taxonomy" id="51239"/>
    <lineage>
        <taxon>Eukaryota</taxon>
        <taxon>Viridiplantae</taxon>
        <taxon>Streptophyta</taxon>
        <taxon>Embryophyta</taxon>
        <taxon>Tracheophyta</taxon>
        <taxon>Spermatophyta</taxon>
        <taxon>Magnoliopsida</taxon>
        <taxon>Liliopsida</taxon>
        <taxon>Asparagales</taxon>
        <taxon>Orchidaceae</taxon>
        <taxon>Vanilloideae</taxon>
        <taxon>Vanilleae</taxon>
        <taxon>Vanilla</taxon>
    </lineage>
</organism>
<comment type="caution">
    <text evidence="2">The sequence shown here is derived from an EMBL/GenBank/DDBJ whole genome shotgun (WGS) entry which is preliminary data.</text>
</comment>
<evidence type="ECO:0000256" key="1">
    <source>
        <dbReference type="SAM" id="Phobius"/>
    </source>
</evidence>
<keyword evidence="1" id="KW-0472">Membrane</keyword>
<gene>
    <name evidence="2" type="ORF">HPP92_011404</name>
</gene>
<keyword evidence="1" id="KW-1133">Transmembrane helix</keyword>
<feature type="transmembrane region" description="Helical" evidence="1">
    <location>
        <begin position="20"/>
        <end position="41"/>
    </location>
</feature>
<protein>
    <submittedName>
        <fullName evidence="2">Uncharacterized protein</fullName>
    </submittedName>
</protein>
<dbReference type="AlphaFoldDB" id="A0A835QVM5"/>
<evidence type="ECO:0000313" key="3">
    <source>
        <dbReference type="Proteomes" id="UP000636800"/>
    </source>
</evidence>
<proteinExistence type="predicted"/>
<keyword evidence="1" id="KW-0812">Transmembrane</keyword>
<dbReference type="Proteomes" id="UP000636800">
    <property type="component" value="Chromosome 5"/>
</dbReference>
<name>A0A835QVM5_VANPL</name>